<reference evidence="2" key="1">
    <citation type="submission" date="2021-08" db="EMBL/GenBank/DDBJ databases">
        <title>Chromosome-Level Trichoderma cornu-damae using Hi-C Data.</title>
        <authorList>
            <person name="Kim C.S."/>
        </authorList>
    </citation>
    <scope>NUCLEOTIDE SEQUENCE</scope>
    <source>
        <strain evidence="2">KA19-0412C</strain>
    </source>
</reference>
<dbReference type="Proteomes" id="UP000827724">
    <property type="component" value="Unassembled WGS sequence"/>
</dbReference>
<evidence type="ECO:0000313" key="2">
    <source>
        <dbReference type="EMBL" id="KAH6611556.1"/>
    </source>
</evidence>
<evidence type="ECO:0000256" key="1">
    <source>
        <dbReference type="SAM" id="MobiDB-lite"/>
    </source>
</evidence>
<protein>
    <submittedName>
        <fullName evidence="2">Uncharacterized protein</fullName>
    </submittedName>
</protein>
<proteinExistence type="predicted"/>
<dbReference type="AlphaFoldDB" id="A0A9P8TXF6"/>
<accession>A0A9P8TXF6</accession>
<gene>
    <name evidence="2" type="ORF">Trco_001576</name>
</gene>
<feature type="region of interest" description="Disordered" evidence="1">
    <location>
        <begin position="1"/>
        <end position="48"/>
    </location>
</feature>
<dbReference type="OrthoDB" id="4894528at2759"/>
<organism evidence="2 3">
    <name type="scientific">Trichoderma cornu-damae</name>
    <dbReference type="NCBI Taxonomy" id="654480"/>
    <lineage>
        <taxon>Eukaryota</taxon>
        <taxon>Fungi</taxon>
        <taxon>Dikarya</taxon>
        <taxon>Ascomycota</taxon>
        <taxon>Pezizomycotina</taxon>
        <taxon>Sordariomycetes</taxon>
        <taxon>Hypocreomycetidae</taxon>
        <taxon>Hypocreales</taxon>
        <taxon>Hypocreaceae</taxon>
        <taxon>Trichoderma</taxon>
    </lineage>
</organism>
<name>A0A9P8TXF6_9HYPO</name>
<sequence>MTLAGEEPSTTVDSEETTIADATMMPELNTSAADEPDTPEPNDGSDTIKSIRTQKWNDELNEALDAILTEQIVKVLPQECKAWMEGWATQADKPHVSTWLMEATADLMVYEWTHAEETPGPALWSETGPLDNIIQDLEKMVMTDKLSARALRRRVYVIADQLRSCAKYMKAQRTRLDRRILKRMDHMTLSMDDNMSLIISRLDDMEATSSWSLLCMRN</sequence>
<evidence type="ECO:0000313" key="3">
    <source>
        <dbReference type="Proteomes" id="UP000827724"/>
    </source>
</evidence>
<keyword evidence="3" id="KW-1185">Reference proteome</keyword>
<comment type="caution">
    <text evidence="2">The sequence shown here is derived from an EMBL/GenBank/DDBJ whole genome shotgun (WGS) entry which is preliminary data.</text>
</comment>
<dbReference type="EMBL" id="JAIWOZ010000001">
    <property type="protein sequence ID" value="KAH6611556.1"/>
    <property type="molecule type" value="Genomic_DNA"/>
</dbReference>